<dbReference type="GO" id="GO:0003677">
    <property type="term" value="F:DNA binding"/>
    <property type="evidence" value="ECO:0007669"/>
    <property type="project" value="UniProtKB-UniRule"/>
</dbReference>
<reference evidence="7" key="1">
    <citation type="submission" date="2022-01" db="EMBL/GenBank/DDBJ databases">
        <title>Antribacter sp. nov., isolated from Guizhou of China.</title>
        <authorList>
            <person name="Chengliang C."/>
            <person name="Ya Z."/>
        </authorList>
    </citation>
    <scope>NUCLEOTIDE SEQUENCE</scope>
    <source>
        <strain evidence="7">KLBMP 9083</strain>
    </source>
</reference>
<dbReference type="Pfam" id="PF00872">
    <property type="entry name" value="Transposase_mut"/>
    <property type="match status" value="1"/>
</dbReference>
<dbReference type="AlphaFoldDB" id="A0AA41QGM2"/>
<dbReference type="Proteomes" id="UP001165405">
    <property type="component" value="Unassembled WGS sequence"/>
</dbReference>
<keyword evidence="5 6" id="KW-0233">DNA recombination</keyword>
<evidence type="ECO:0000256" key="3">
    <source>
        <dbReference type="ARBA" id="ARBA00022578"/>
    </source>
</evidence>
<evidence type="ECO:0000256" key="1">
    <source>
        <dbReference type="ARBA" id="ARBA00002190"/>
    </source>
</evidence>
<evidence type="ECO:0000256" key="2">
    <source>
        <dbReference type="ARBA" id="ARBA00010961"/>
    </source>
</evidence>
<comment type="function">
    <text evidence="1 6">Required for the transposition of the insertion element.</text>
</comment>
<gene>
    <name evidence="7" type="ORF">L1785_19230</name>
</gene>
<comment type="similarity">
    <text evidence="2 6">Belongs to the transposase mutator family.</text>
</comment>
<protein>
    <recommendedName>
        <fullName evidence="6">Mutator family transposase</fullName>
    </recommendedName>
</protein>
<organism evidence="7 8">
    <name type="scientific">Antribacter soli</name>
    <dbReference type="NCBI Taxonomy" id="2910976"/>
    <lineage>
        <taxon>Bacteria</taxon>
        <taxon>Bacillati</taxon>
        <taxon>Actinomycetota</taxon>
        <taxon>Actinomycetes</taxon>
        <taxon>Micrococcales</taxon>
        <taxon>Promicromonosporaceae</taxon>
        <taxon>Antribacter</taxon>
    </lineage>
</organism>
<accession>A0AA41QGM2</accession>
<keyword evidence="3 6" id="KW-0815">Transposition</keyword>
<evidence type="ECO:0000256" key="5">
    <source>
        <dbReference type="ARBA" id="ARBA00023172"/>
    </source>
</evidence>
<sequence length="184" mass="19596">MCSSQVQDVEVEQGMVQVVVEQDGPVAPVVDKALVAQLVGGAQAQGLPIDGENGLLAQLTKLVLESALEGEITAHLGYEKHERGAAGGNPRDGTRSKTVLTKAGPVEIDVPRDRVGTLEPAVVTKRQRRLGSIEDIVLSLSARGMTHGDIAAYLADVYGSDVSKTTISLRRQPQNRRVAHSRDD</sequence>
<proteinExistence type="inferred from homology"/>
<comment type="caution">
    <text evidence="7">The sequence shown here is derived from an EMBL/GenBank/DDBJ whole genome shotgun (WGS) entry which is preliminary data.</text>
</comment>
<dbReference type="InterPro" id="IPR001207">
    <property type="entry name" value="Transposase_mutator"/>
</dbReference>
<evidence type="ECO:0000256" key="4">
    <source>
        <dbReference type="ARBA" id="ARBA00023125"/>
    </source>
</evidence>
<dbReference type="PANTHER" id="PTHR33217">
    <property type="entry name" value="TRANSPOSASE FOR INSERTION SEQUENCE ELEMENT IS1081"/>
    <property type="match status" value="1"/>
</dbReference>
<dbReference type="GO" id="GO:0006313">
    <property type="term" value="P:DNA transposition"/>
    <property type="evidence" value="ECO:0007669"/>
    <property type="project" value="UniProtKB-UniRule"/>
</dbReference>
<dbReference type="EMBL" id="JAKGSG010000054">
    <property type="protein sequence ID" value="MCF4123108.1"/>
    <property type="molecule type" value="Genomic_DNA"/>
</dbReference>
<keyword evidence="4 6" id="KW-0238">DNA-binding</keyword>
<dbReference type="GO" id="GO:0004803">
    <property type="term" value="F:transposase activity"/>
    <property type="evidence" value="ECO:0007669"/>
    <property type="project" value="UniProtKB-UniRule"/>
</dbReference>
<keyword evidence="6" id="KW-0814">Transposable element</keyword>
<name>A0AA41QGM2_9MICO</name>
<evidence type="ECO:0000256" key="6">
    <source>
        <dbReference type="RuleBase" id="RU365089"/>
    </source>
</evidence>
<evidence type="ECO:0000313" key="7">
    <source>
        <dbReference type="EMBL" id="MCF4123108.1"/>
    </source>
</evidence>
<evidence type="ECO:0000313" key="8">
    <source>
        <dbReference type="Proteomes" id="UP001165405"/>
    </source>
</evidence>
<keyword evidence="8" id="KW-1185">Reference proteome</keyword>
<dbReference type="PANTHER" id="PTHR33217:SF8">
    <property type="entry name" value="MUTATOR FAMILY TRANSPOSASE"/>
    <property type="match status" value="1"/>
</dbReference>